<evidence type="ECO:0000256" key="3">
    <source>
        <dbReference type="ARBA" id="ARBA00022448"/>
    </source>
</evidence>
<evidence type="ECO:0000256" key="1">
    <source>
        <dbReference type="ARBA" id="ARBA00004141"/>
    </source>
</evidence>
<evidence type="ECO:0000256" key="4">
    <source>
        <dbReference type="ARBA" id="ARBA00022461"/>
    </source>
</evidence>
<dbReference type="InterPro" id="IPR001873">
    <property type="entry name" value="ENaC"/>
</dbReference>
<accession>A0ABP1RIE8</accession>
<dbReference type="Gene3D" id="1.10.287.770">
    <property type="entry name" value="YojJ-like"/>
    <property type="match status" value="1"/>
</dbReference>
<evidence type="ECO:0000256" key="7">
    <source>
        <dbReference type="ARBA" id="ARBA00023053"/>
    </source>
</evidence>
<evidence type="ECO:0000256" key="10">
    <source>
        <dbReference type="ARBA" id="ARBA00023201"/>
    </source>
</evidence>
<dbReference type="PRINTS" id="PR01078">
    <property type="entry name" value="AMINACHANNEL"/>
</dbReference>
<dbReference type="PANTHER" id="PTHR11690:SF243">
    <property type="entry name" value="PICKPOCKET 12-RELATED"/>
    <property type="match status" value="1"/>
</dbReference>
<keyword evidence="8 12" id="KW-0406">Ion transport</keyword>
<feature type="region of interest" description="Disordered" evidence="13">
    <location>
        <begin position="1"/>
        <end position="21"/>
    </location>
</feature>
<keyword evidence="6 14" id="KW-1133">Transmembrane helix</keyword>
<dbReference type="Proteomes" id="UP001642540">
    <property type="component" value="Unassembled WGS sequence"/>
</dbReference>
<evidence type="ECO:0000256" key="6">
    <source>
        <dbReference type="ARBA" id="ARBA00022989"/>
    </source>
</evidence>
<protein>
    <recommendedName>
        <fullName evidence="17">Pickpocket protein 28</fullName>
    </recommendedName>
</protein>
<evidence type="ECO:0000256" key="11">
    <source>
        <dbReference type="ARBA" id="ARBA00023303"/>
    </source>
</evidence>
<evidence type="ECO:0000256" key="2">
    <source>
        <dbReference type="ARBA" id="ARBA00007193"/>
    </source>
</evidence>
<dbReference type="PANTHER" id="PTHR11690">
    <property type="entry name" value="AMILORIDE-SENSITIVE SODIUM CHANNEL-RELATED"/>
    <property type="match status" value="1"/>
</dbReference>
<comment type="subcellular location">
    <subcellularLocation>
        <location evidence="1">Membrane</location>
        <topology evidence="1">Multi-pass membrane protein</topology>
    </subcellularLocation>
</comment>
<evidence type="ECO:0000256" key="9">
    <source>
        <dbReference type="ARBA" id="ARBA00023136"/>
    </source>
</evidence>
<keyword evidence="3 12" id="KW-0813">Transport</keyword>
<evidence type="ECO:0000313" key="16">
    <source>
        <dbReference type="Proteomes" id="UP001642540"/>
    </source>
</evidence>
<dbReference type="Pfam" id="PF00858">
    <property type="entry name" value="ASC"/>
    <property type="match status" value="1"/>
</dbReference>
<evidence type="ECO:0000256" key="13">
    <source>
        <dbReference type="SAM" id="MobiDB-lite"/>
    </source>
</evidence>
<proteinExistence type="inferred from homology"/>
<evidence type="ECO:0000256" key="5">
    <source>
        <dbReference type="ARBA" id="ARBA00022692"/>
    </source>
</evidence>
<keyword evidence="16" id="KW-1185">Reference proteome</keyword>
<keyword evidence="4 12" id="KW-0894">Sodium channel</keyword>
<dbReference type="InterPro" id="IPR020903">
    <property type="entry name" value="ENaC_CS"/>
</dbReference>
<evidence type="ECO:0000313" key="15">
    <source>
        <dbReference type="EMBL" id="CAL8128762.1"/>
    </source>
</evidence>
<gene>
    <name evidence="15" type="ORF">ODALV1_LOCUS22528</name>
</gene>
<feature type="compositionally biased region" description="Basic and acidic residues" evidence="13">
    <location>
        <begin position="7"/>
        <end position="18"/>
    </location>
</feature>
<dbReference type="PROSITE" id="PS01206">
    <property type="entry name" value="ASC"/>
    <property type="match status" value="1"/>
</dbReference>
<evidence type="ECO:0000256" key="12">
    <source>
        <dbReference type="RuleBase" id="RU000679"/>
    </source>
</evidence>
<evidence type="ECO:0008006" key="17">
    <source>
        <dbReference type="Google" id="ProtNLM"/>
    </source>
</evidence>
<reference evidence="15 16" key="1">
    <citation type="submission" date="2024-08" db="EMBL/GenBank/DDBJ databases">
        <authorList>
            <person name="Cucini C."/>
            <person name="Frati F."/>
        </authorList>
    </citation>
    <scope>NUCLEOTIDE SEQUENCE [LARGE SCALE GENOMIC DNA]</scope>
</reference>
<keyword evidence="7" id="KW-0915">Sodium</keyword>
<feature type="transmembrane region" description="Helical" evidence="14">
    <location>
        <begin position="542"/>
        <end position="567"/>
    </location>
</feature>
<comment type="caution">
    <text evidence="15">The sequence shown here is derived from an EMBL/GenBank/DDBJ whole genome shotgun (WGS) entry which is preliminary data.</text>
</comment>
<keyword evidence="5 12" id="KW-0812">Transmembrane</keyword>
<evidence type="ECO:0000256" key="8">
    <source>
        <dbReference type="ARBA" id="ARBA00023065"/>
    </source>
</evidence>
<dbReference type="EMBL" id="CAXLJM020000075">
    <property type="protein sequence ID" value="CAL8128762.1"/>
    <property type="molecule type" value="Genomic_DNA"/>
</dbReference>
<keyword evidence="11 12" id="KW-0407">Ion channel</keyword>
<organism evidence="15 16">
    <name type="scientific">Orchesella dallaii</name>
    <dbReference type="NCBI Taxonomy" id="48710"/>
    <lineage>
        <taxon>Eukaryota</taxon>
        <taxon>Metazoa</taxon>
        <taxon>Ecdysozoa</taxon>
        <taxon>Arthropoda</taxon>
        <taxon>Hexapoda</taxon>
        <taxon>Collembola</taxon>
        <taxon>Entomobryomorpha</taxon>
        <taxon>Entomobryoidea</taxon>
        <taxon>Orchesellidae</taxon>
        <taxon>Orchesellinae</taxon>
        <taxon>Orchesella</taxon>
    </lineage>
</organism>
<feature type="transmembrane region" description="Helical" evidence="14">
    <location>
        <begin position="65"/>
        <end position="86"/>
    </location>
</feature>
<keyword evidence="9 14" id="KW-0472">Membrane</keyword>
<keyword evidence="10 12" id="KW-0739">Sodium transport</keyword>
<sequence>MTENIEEDNHRERSRGDGESGGCCSWKFCWWNPPQEALVSEFFNESSLHGLKYIGQPKRHITERIFWFLAFVIGVVAASILIYAMVLRYENTPVVVSFQSEEQLIETIPFPAVTFCNINQFSRKKVKELERVASLPTHEDYEMAKRNLSLVGSFCQSQKSFAQNSDFAYNRGDPKILDYSNYDKIQKNMMDFLVDNTVPCDEMMRLCMFEGSTLSECSTMFEPVVTEFGKCCTFNMLPLPLLLKNPSNEGKKNASILNNPALGTRLTWDDEEIALWSMWNYDKGFILPPPNYHDPQPGDIYLPIRQHGPGKAYGFSVLLDPMTEDYYCPMSDGQGILFTLHTAVELPNVKEFPSVIDSNKEVYVKIFPELTFADDDIRDLKSEKRQCYFGKEKKLKLFAPYTRENCMDDCVADYIAQECRCAFFYMPRDEGVKVCNTDVESEDGECVQEIRGAMRALKNKLCGHCLALCEDIEYRFETTTVTLQNATQLWHDMGPIHKDQLPEWADHKVSIVHIFFGTPAVVAKLRKRLYGITDLIANTGGILGLCLGFSVLSAAEVVYFVLVRALWKYCNRSRRYGCCRRSRKQRPASASASIMLQQQIEAAPIFQFPASFNQASSQ</sequence>
<name>A0ABP1RIE8_9HEXA</name>
<evidence type="ECO:0000256" key="14">
    <source>
        <dbReference type="SAM" id="Phobius"/>
    </source>
</evidence>
<dbReference type="Gene3D" id="2.60.470.10">
    <property type="entry name" value="Acid-sensing ion channels like domains"/>
    <property type="match status" value="1"/>
</dbReference>
<comment type="similarity">
    <text evidence="2 12">Belongs to the amiloride-sensitive sodium channel (TC 1.A.6) family.</text>
</comment>